<comment type="caution">
    <text evidence="1">The sequence shown here is derived from an EMBL/GenBank/DDBJ whole genome shotgun (WGS) entry which is preliminary data.</text>
</comment>
<dbReference type="AlphaFoldDB" id="A0ABD0LA48"/>
<protein>
    <submittedName>
        <fullName evidence="1">Uncharacterized protein</fullName>
    </submittedName>
</protein>
<sequence>MFGVFRYANGVAMKSYLLTDFGTGGAEVMFAGNIFPRTQSAVKGQATIPLAGISFHGVRIKDFTIPLDPIHDNWNVDLLSVLVPLLSSPNHFHSSLVFAIPETPTCLSPVRNSFFTSCIWGKGSSEETPVLPTLVGPGHCRFSCIRVLTLDKNFTFLTLPAAPTLLPLPLRKNRT</sequence>
<evidence type="ECO:0000313" key="1">
    <source>
        <dbReference type="EMBL" id="KAK7496014.1"/>
    </source>
</evidence>
<dbReference type="EMBL" id="JACVVK020000070">
    <property type="protein sequence ID" value="KAK7496014.1"/>
    <property type="molecule type" value="Genomic_DNA"/>
</dbReference>
<name>A0ABD0LA48_9CAEN</name>
<proteinExistence type="predicted"/>
<gene>
    <name evidence="1" type="ORF">BaRGS_00012715</name>
</gene>
<reference evidence="1 2" key="1">
    <citation type="journal article" date="2023" name="Sci. Data">
        <title>Genome assembly of the Korean intertidal mud-creeper Batillaria attramentaria.</title>
        <authorList>
            <person name="Patra A.K."/>
            <person name="Ho P.T."/>
            <person name="Jun S."/>
            <person name="Lee S.J."/>
            <person name="Kim Y."/>
            <person name="Won Y.J."/>
        </authorList>
    </citation>
    <scope>NUCLEOTIDE SEQUENCE [LARGE SCALE GENOMIC DNA]</scope>
    <source>
        <strain evidence="1">Wonlab-2016</strain>
    </source>
</reference>
<keyword evidence="2" id="KW-1185">Reference proteome</keyword>
<accession>A0ABD0LA48</accession>
<organism evidence="1 2">
    <name type="scientific">Batillaria attramentaria</name>
    <dbReference type="NCBI Taxonomy" id="370345"/>
    <lineage>
        <taxon>Eukaryota</taxon>
        <taxon>Metazoa</taxon>
        <taxon>Spiralia</taxon>
        <taxon>Lophotrochozoa</taxon>
        <taxon>Mollusca</taxon>
        <taxon>Gastropoda</taxon>
        <taxon>Caenogastropoda</taxon>
        <taxon>Sorbeoconcha</taxon>
        <taxon>Cerithioidea</taxon>
        <taxon>Batillariidae</taxon>
        <taxon>Batillaria</taxon>
    </lineage>
</organism>
<dbReference type="Proteomes" id="UP001519460">
    <property type="component" value="Unassembled WGS sequence"/>
</dbReference>
<evidence type="ECO:0000313" key="2">
    <source>
        <dbReference type="Proteomes" id="UP001519460"/>
    </source>
</evidence>